<reference evidence="3 4" key="1">
    <citation type="submission" date="2021-05" db="EMBL/GenBank/DDBJ databases">
        <title>A Polyphasic approach of four new species of the genus Ohtaekwangia: Ohtaekwangia histidinii sp. nov., Ohtaekwangia cretensis sp. nov., Ohtaekwangia indiensis sp. nov., Ohtaekwangia reichenbachii sp. nov. from diverse environment.</title>
        <authorList>
            <person name="Octaviana S."/>
        </authorList>
    </citation>
    <scope>NUCLEOTIDE SEQUENCE [LARGE SCALE GENOMIC DNA]</scope>
    <source>
        <strain evidence="3 4">PWU20</strain>
    </source>
</reference>
<evidence type="ECO:0000313" key="4">
    <source>
        <dbReference type="Proteomes" id="UP000772618"/>
    </source>
</evidence>
<dbReference type="InterPro" id="IPR028994">
    <property type="entry name" value="Integrin_alpha_N"/>
</dbReference>
<organism evidence="3 4">
    <name type="scientific">Chryseosolibacter indicus</name>
    <dbReference type="NCBI Taxonomy" id="2782351"/>
    <lineage>
        <taxon>Bacteria</taxon>
        <taxon>Pseudomonadati</taxon>
        <taxon>Bacteroidota</taxon>
        <taxon>Cytophagia</taxon>
        <taxon>Cytophagales</taxon>
        <taxon>Chryseotaleaceae</taxon>
        <taxon>Chryseosolibacter</taxon>
    </lineage>
</organism>
<dbReference type="RefSeq" id="WP_254153236.1">
    <property type="nucleotide sequence ID" value="NZ_JAHESD010000013.1"/>
</dbReference>
<dbReference type="Proteomes" id="UP000772618">
    <property type="component" value="Unassembled WGS sequence"/>
</dbReference>
<gene>
    <name evidence="3" type="ORF">KK060_08270</name>
</gene>
<sequence>MKKLLLLWVFLGAIVAFAHAQNGESNCNDNLDNDGDGLVDCRDCPGKVCEVCNDGIDNDGDGFIDCYDKECSIDAACNGFFIGKDLQCEAKPSTFPEFALTEDFHSPTGVTQHSGKLLVGDVDGDGVPEIVSIYRNKDSEGANDFVSRLSILSSPTNGGTETITKATRLTKGDGVYLQHEGDFAIADVDRDGDAEIFVVSGTRSGTTAWALMAYTYNKTTQSIDKFWTAPISVPADPGNIGLADFDGDGKVELYGRDRIFDAHTGVEMGKGNDHLGTNWRKESSGSTAADILSDSECSDCQGLELIAGCRIYSIAINRSGTTPTATVTKVRERSEYFTRTGSTSDNSTSVADFDLDGYLDVIAVGSDQGNDINTTIFFWSVHKNNAAPAAVNQGALKTFMDDEAYPNGWGRGAGRVNIADIDGDGKLNLVYVSGKYLYALKEGTSSLEQVWRELVAEETSGVTGCTLFDFNADGTSEIVYRDENRLYIFTSRFPEVNGVPDYTQNSTVSSSYLTCKSRTYREYPIVADLDGDGSTEICVTCATNETSAGASLDLYSGARVRVFKSANEPWVPARKVWNQHGYFVVNVNDDLTIPTNQQLHHKVFARNVVCLYGRDSRPLNSFLNQAPFQNSQGCPSFAAPNLSLSKGANQPVNLTIVPPTCPERDFSVSLTIYNTGDVPLTGSVPISFYRGDPQSPAMTAVKLKQVDLEFINVAPGDSVELKNEIITGNGSNFTLYVAINNDGVNNGGTTLPILFPNTNFLECNYADNIFSMSVTPTPADLGVDLIKDNIVCNDGSADPFADGQAKAYIIDANNNNVTQNFTFIWSNGDFVNSPPNYSNNPSDKTGSIYTGLAKGTYTVYARHNTFGCGSEELKIEINDDPVDPPTVEIKDTDLKNPTSCKTANGELGVSVTGGSTNYTYNWVRGLFVDTGTPIGTGSSISGLSGDSYAVRVTDVVTGCTGTANKVLIAPASPTVTADVKDSDCSATPKGEAFVTNVTTNISYIWYKGDATTWFSPSTYKYYDLLPPGEIEAVKYDNLPGGKYSVIAYDNTSLCVSLPVVKEIKQTTPPVVTISGISPQISCATDITKHTGSATASVAGSANFTIQWFKGQNTAGTPFKTETHVNTSTASNLTSGIYSVKVIDEITNCFTVVDQNIEIITDIADYTVVLNTVDKTLCTSDGQVTATVLVDGVADPDQSKYNFFWYKGQSKKPSVDFPANTDNILENAEPRFYTVYAKHTALSCETNIVNAEVLNLVPPINLAFESSVPPSTCTDKGSITFKFLPTDNSYQPSDYSTKWFHGTDTSKVSKRITQFITDSLRNDIGPDMISHIKSLLVGTYTLVVKNPATGCTEVLSHSLRYIDAPEVVVTPTPVTACDLLNQPGTNGSFKIDLVVKDNAINASNYDIYIYKGDYPANPPSSPPPAGFVENHVITNTATTYTFNTTQPYGIGNYTIVAFDRAISCPTEAPATIDDHVTYPAVAKETFDDSYCNIVKTDGNGTVRIIDPVTKSLLSTSDYDFEWFSNSAAIPALTNQNQTNVVRDGLYTIEVKNKITSCMTSIDATVISNEKMISVKATPTDVLNCSADGFTPATDATAEVIEIEETEKGASNTYGAPTFPADYNFQWSDLASTTTYNVVNLDTGFHYVKVTDAVTECYTEKSVEVLDKTKNTVFVDLVDFKKDEYCVNPIAGFLEVRALGSSLNPDDYFYRWTSLDPHIVPADTTKRITGLTHGYTYAIEVKNKVNQCIVRDTFLMEKLINPIPVITSKMDLIYCTPHNGRIQASVIDTYAPADYKFLWTYHDITNGKHVVDKDTISVINGLGRTEGIFVRVIDNENPTDCVTDLIPVDDIRDLRMYPHVIATEVDPVTNCTNPFNGIASAFVENEDNSLYNFDWYEGSSITPHPAFTGVEFGNLSSTVYTVQATNLFTGCTGTAQIQITNQPIPVPVPVIEILSQVTNCSVQNSAGNNGALAATVNGEIAGYTFNWYNGQSEKTAADFVGDTYTNLITGFYSVIATDDETGCRSPLINEQLLFQPRFPDFDFAVVNATCADPNRKNGQPNGQATMILLSDVEVSKIEWEHLESGEFFTETNIENALPGKYIVTVTSSLNCYTQKQMEIGTEVHAFNGVSRNGDGYNDIFFINCIENFPRNHVKIYNRAGTLVYEAEGYNNADTYFDGRSNKGVSLMGNNLPDGTYFYVIDKRDGSKPVAGYLEVVN</sequence>
<feature type="chain" id="PRO_5047212589" evidence="2">
    <location>
        <begin position="21"/>
        <end position="2215"/>
    </location>
</feature>
<evidence type="ECO:0000313" key="3">
    <source>
        <dbReference type="EMBL" id="MBT1703273.1"/>
    </source>
</evidence>
<evidence type="ECO:0000256" key="2">
    <source>
        <dbReference type="SAM" id="SignalP"/>
    </source>
</evidence>
<dbReference type="EMBL" id="JAHESD010000013">
    <property type="protein sequence ID" value="MBT1703273.1"/>
    <property type="molecule type" value="Genomic_DNA"/>
</dbReference>
<proteinExistence type="predicted"/>
<accession>A0ABS5VPC4</accession>
<dbReference type="InterPro" id="IPR013517">
    <property type="entry name" value="FG-GAP"/>
</dbReference>
<feature type="signal peptide" evidence="2">
    <location>
        <begin position="1"/>
        <end position="20"/>
    </location>
</feature>
<dbReference type="Pfam" id="PF13517">
    <property type="entry name" value="FG-GAP_3"/>
    <property type="match status" value="1"/>
</dbReference>
<keyword evidence="4" id="KW-1185">Reference proteome</keyword>
<protein>
    <submittedName>
        <fullName evidence="3">Gliding motility-associated C-terminal domain-containing protein</fullName>
    </submittedName>
</protein>
<name>A0ABS5VPC4_9BACT</name>
<dbReference type="SUPFAM" id="SSF69318">
    <property type="entry name" value="Integrin alpha N-terminal domain"/>
    <property type="match status" value="2"/>
</dbReference>
<comment type="caution">
    <text evidence="3">The sequence shown here is derived from an EMBL/GenBank/DDBJ whole genome shotgun (WGS) entry which is preliminary data.</text>
</comment>
<keyword evidence="1 2" id="KW-0732">Signal</keyword>
<dbReference type="Pfam" id="PF13585">
    <property type="entry name" value="CHU_C"/>
    <property type="match status" value="1"/>
</dbReference>
<evidence type="ECO:0000256" key="1">
    <source>
        <dbReference type="ARBA" id="ARBA00022729"/>
    </source>
</evidence>